<evidence type="ECO:0000313" key="1">
    <source>
        <dbReference type="EnsemblPlants" id="Kaladp0068s0242.1.v1.1.CDS.1"/>
    </source>
</evidence>
<organism evidence="1 2">
    <name type="scientific">Kalanchoe fedtschenkoi</name>
    <name type="common">Lavender scallops</name>
    <name type="synonym">South American air plant</name>
    <dbReference type="NCBI Taxonomy" id="63787"/>
    <lineage>
        <taxon>Eukaryota</taxon>
        <taxon>Viridiplantae</taxon>
        <taxon>Streptophyta</taxon>
        <taxon>Embryophyta</taxon>
        <taxon>Tracheophyta</taxon>
        <taxon>Spermatophyta</taxon>
        <taxon>Magnoliopsida</taxon>
        <taxon>eudicotyledons</taxon>
        <taxon>Gunneridae</taxon>
        <taxon>Pentapetalae</taxon>
        <taxon>Saxifragales</taxon>
        <taxon>Crassulaceae</taxon>
        <taxon>Kalanchoe</taxon>
    </lineage>
</organism>
<dbReference type="Proteomes" id="UP000594263">
    <property type="component" value="Unplaced"/>
</dbReference>
<dbReference type="AlphaFoldDB" id="A0A7N0UHI6"/>
<proteinExistence type="predicted"/>
<sequence length="97" mass="11360">MCSKVQFLTLTHLDQTHNTPKSCFKTPDETAEHIAYVCCHTIFVKCGFSESFEKFTSLGGFIETHFSYLLHFCILSMSVWISWCFEWRHCNILIGIW</sequence>
<name>A0A7N0UHI6_KALFE</name>
<dbReference type="Gramene" id="Kaladp0068s0242.1.v1.1">
    <property type="protein sequence ID" value="Kaladp0068s0242.1.v1.1.CDS.1"/>
    <property type="gene ID" value="Kaladp0068s0242.v1.1"/>
</dbReference>
<protein>
    <submittedName>
        <fullName evidence="1">Uncharacterized protein</fullName>
    </submittedName>
</protein>
<accession>A0A7N0UHI6</accession>
<reference evidence="1" key="1">
    <citation type="submission" date="2021-01" db="UniProtKB">
        <authorList>
            <consortium name="EnsemblPlants"/>
        </authorList>
    </citation>
    <scope>IDENTIFICATION</scope>
</reference>
<dbReference type="EnsemblPlants" id="Kaladp0068s0242.1.v1.1">
    <property type="protein sequence ID" value="Kaladp0068s0242.1.v1.1.CDS.1"/>
    <property type="gene ID" value="Kaladp0068s0242.v1.1"/>
</dbReference>
<evidence type="ECO:0000313" key="2">
    <source>
        <dbReference type="Proteomes" id="UP000594263"/>
    </source>
</evidence>
<keyword evidence="2" id="KW-1185">Reference proteome</keyword>